<evidence type="ECO:0000313" key="2">
    <source>
        <dbReference type="Proteomes" id="UP001440612"/>
    </source>
</evidence>
<protein>
    <submittedName>
        <fullName evidence="1">Uncharacterized protein</fullName>
    </submittedName>
</protein>
<gene>
    <name evidence="1" type="ORF">AABB29_14000</name>
</gene>
<keyword evidence="2" id="KW-1185">Reference proteome</keyword>
<sequence length="52" mass="5940">MKRDRINASQRSAVTAKTLEDSPLADRVRQRDALIFDQFYGDEWSGTAKKPV</sequence>
<proteinExistence type="predicted"/>
<accession>A0ABZ2V265</accession>
<name>A0ABZ2V265_9RHOB</name>
<reference evidence="2" key="1">
    <citation type="submission" date="2024-04" db="EMBL/GenBank/DDBJ databases">
        <title>Phylogenomic analyses of a clade within the roseobacter group suggest taxonomic reassignments of species of the genera Aestuariivita, Citreicella, Loktanella, Nautella, Pelagibaca, Ruegeria, Thalassobius, Thiobacimonas and Tropicibacter, and the proposal o.</title>
        <authorList>
            <person name="Jeon C.O."/>
        </authorList>
    </citation>
    <scope>NUCLEOTIDE SEQUENCE [LARGE SCALE GENOMIC DNA]</scope>
    <source>
        <strain evidence="2">BS5-3</strain>
    </source>
</reference>
<dbReference type="EMBL" id="CP150951">
    <property type="protein sequence ID" value="WZC47993.1"/>
    <property type="molecule type" value="Genomic_DNA"/>
</dbReference>
<dbReference type="Proteomes" id="UP001440612">
    <property type="component" value="Chromosome"/>
</dbReference>
<organism evidence="1 2">
    <name type="scientific">Yoonia phaeophyticola</name>
    <dbReference type="NCBI Taxonomy" id="3137369"/>
    <lineage>
        <taxon>Bacteria</taxon>
        <taxon>Pseudomonadati</taxon>
        <taxon>Pseudomonadota</taxon>
        <taxon>Alphaproteobacteria</taxon>
        <taxon>Rhodobacterales</taxon>
        <taxon>Paracoccaceae</taxon>
        <taxon>Yoonia</taxon>
    </lineage>
</organism>
<dbReference type="RefSeq" id="WP_341366112.1">
    <property type="nucleotide sequence ID" value="NZ_CP150951.2"/>
</dbReference>
<evidence type="ECO:0000313" key="1">
    <source>
        <dbReference type="EMBL" id="WZC47993.1"/>
    </source>
</evidence>